<reference evidence="3" key="1">
    <citation type="submission" date="2022-11" db="EMBL/GenBank/DDBJ databases">
        <authorList>
            <person name="Mo P."/>
        </authorList>
    </citation>
    <scope>NUCLEOTIDE SEQUENCE</scope>
    <source>
        <strain evidence="3">HUAS 11-8</strain>
    </source>
</reference>
<gene>
    <name evidence="3" type="ORF">ORV05_18245</name>
</gene>
<proteinExistence type="predicted"/>
<keyword evidence="4" id="KW-1185">Reference proteome</keyword>
<dbReference type="RefSeq" id="WP_268440638.1">
    <property type="nucleotide sequence ID" value="NZ_CP113836.1"/>
</dbReference>
<accession>A0ABY7AWA6</accession>
<name>A0ABY7AWA6_9PSEU</name>
<dbReference type="PANTHER" id="PTHR30466">
    <property type="entry name" value="FLAVIN REDUCTASE"/>
    <property type="match status" value="1"/>
</dbReference>
<evidence type="ECO:0000256" key="1">
    <source>
        <dbReference type="ARBA" id="ARBA00023002"/>
    </source>
</evidence>
<organism evidence="3 4">
    <name type="scientific">Amycolatopsis cynarae</name>
    <dbReference type="NCBI Taxonomy" id="2995223"/>
    <lineage>
        <taxon>Bacteria</taxon>
        <taxon>Bacillati</taxon>
        <taxon>Actinomycetota</taxon>
        <taxon>Actinomycetes</taxon>
        <taxon>Pseudonocardiales</taxon>
        <taxon>Pseudonocardiaceae</taxon>
        <taxon>Amycolatopsis</taxon>
    </lineage>
</organism>
<dbReference type="Proteomes" id="UP001163203">
    <property type="component" value="Chromosome"/>
</dbReference>
<feature type="domain" description="Flavin reductase like" evidence="2">
    <location>
        <begin position="13"/>
        <end position="160"/>
    </location>
</feature>
<evidence type="ECO:0000259" key="2">
    <source>
        <dbReference type="SMART" id="SM00903"/>
    </source>
</evidence>
<evidence type="ECO:0000313" key="3">
    <source>
        <dbReference type="EMBL" id="WAL62986.1"/>
    </source>
</evidence>
<evidence type="ECO:0000313" key="4">
    <source>
        <dbReference type="Proteomes" id="UP001163203"/>
    </source>
</evidence>
<dbReference type="EMBL" id="CP113836">
    <property type="protein sequence ID" value="WAL62986.1"/>
    <property type="molecule type" value="Genomic_DNA"/>
</dbReference>
<dbReference type="SUPFAM" id="SSF50475">
    <property type="entry name" value="FMN-binding split barrel"/>
    <property type="match status" value="1"/>
</dbReference>
<sequence>MPDIAEEDFNTLAGSLDYPMFVVTAAGDAGPAGCLVGFATQCSIAPPRFMVWLSKNNRTYGVARDAPVLAVHVLDRDAAALAELFGARTGHDTDKFAQCSWRPGPAGVPLLDEVAALFVGHVLERHDTGDHVGFLLRPTSVQLGHRGDGLLTFQDVRDLEPGHRA</sequence>
<dbReference type="InterPro" id="IPR050268">
    <property type="entry name" value="NADH-dep_flavin_reductase"/>
</dbReference>
<dbReference type="InterPro" id="IPR002563">
    <property type="entry name" value="Flavin_Rdtase-like_dom"/>
</dbReference>
<dbReference type="Gene3D" id="2.30.110.10">
    <property type="entry name" value="Electron Transport, Fmn-binding Protein, Chain A"/>
    <property type="match status" value="1"/>
</dbReference>
<keyword evidence="1" id="KW-0560">Oxidoreductase</keyword>
<dbReference type="Pfam" id="PF01613">
    <property type="entry name" value="Flavin_Reduct"/>
    <property type="match status" value="1"/>
</dbReference>
<dbReference type="PANTHER" id="PTHR30466:SF15">
    <property type="entry name" value="POSSIBLE OXIDOREDUCTASE"/>
    <property type="match status" value="1"/>
</dbReference>
<dbReference type="InterPro" id="IPR012349">
    <property type="entry name" value="Split_barrel_FMN-bd"/>
</dbReference>
<dbReference type="SMART" id="SM00903">
    <property type="entry name" value="Flavin_Reduct"/>
    <property type="match status" value="1"/>
</dbReference>
<protein>
    <submittedName>
        <fullName evidence="3">Flavin reductase family protein</fullName>
    </submittedName>
</protein>